<sequence>MKRPVWRYGVAHSPWQYILCLFGRHDWRITVIGNVLWNQGAGLPPGRVWTETYACKRCYHNEWHTFPERAEI</sequence>
<name>A0A0F9P9R0_9ZZZZ</name>
<comment type="caution">
    <text evidence="1">The sequence shown here is derived from an EMBL/GenBank/DDBJ whole genome shotgun (WGS) entry which is preliminary data.</text>
</comment>
<dbReference type="AlphaFoldDB" id="A0A0F9P9R0"/>
<accession>A0A0F9P9R0</accession>
<reference evidence="1" key="1">
    <citation type="journal article" date="2015" name="Nature">
        <title>Complex archaea that bridge the gap between prokaryotes and eukaryotes.</title>
        <authorList>
            <person name="Spang A."/>
            <person name="Saw J.H."/>
            <person name="Jorgensen S.L."/>
            <person name="Zaremba-Niedzwiedzka K."/>
            <person name="Martijn J."/>
            <person name="Lind A.E."/>
            <person name="van Eijk R."/>
            <person name="Schleper C."/>
            <person name="Guy L."/>
            <person name="Ettema T.J."/>
        </authorList>
    </citation>
    <scope>NUCLEOTIDE SEQUENCE</scope>
</reference>
<proteinExistence type="predicted"/>
<organism evidence="1">
    <name type="scientific">marine sediment metagenome</name>
    <dbReference type="NCBI Taxonomy" id="412755"/>
    <lineage>
        <taxon>unclassified sequences</taxon>
        <taxon>metagenomes</taxon>
        <taxon>ecological metagenomes</taxon>
    </lineage>
</organism>
<dbReference type="EMBL" id="LAZR01005711">
    <property type="protein sequence ID" value="KKM97750.1"/>
    <property type="molecule type" value="Genomic_DNA"/>
</dbReference>
<protein>
    <submittedName>
        <fullName evidence="1">Uncharacterized protein</fullName>
    </submittedName>
</protein>
<gene>
    <name evidence="1" type="ORF">LCGC14_1164930</name>
</gene>
<evidence type="ECO:0000313" key="1">
    <source>
        <dbReference type="EMBL" id="KKM97750.1"/>
    </source>
</evidence>